<dbReference type="PIRSF" id="PIRSF019345">
    <property type="entry name" value="ScpB"/>
    <property type="match status" value="1"/>
</dbReference>
<keyword evidence="2" id="KW-0132">Cell division</keyword>
<dbReference type="NCBIfam" id="TIGR00281">
    <property type="entry name" value="SMC-Scp complex subunit ScpB"/>
    <property type="match status" value="1"/>
</dbReference>
<evidence type="ECO:0000256" key="1">
    <source>
        <dbReference type="ARBA" id="ARBA00022490"/>
    </source>
</evidence>
<accession>A0A520MDR8</accession>
<dbReference type="Gene3D" id="1.10.10.10">
    <property type="entry name" value="Winged helix-like DNA-binding domain superfamily/Winged helix DNA-binding domain"/>
    <property type="match status" value="2"/>
</dbReference>
<evidence type="ECO:0000256" key="3">
    <source>
        <dbReference type="ARBA" id="ARBA00022829"/>
    </source>
</evidence>
<evidence type="ECO:0000313" key="6">
    <source>
        <dbReference type="Proteomes" id="UP000315782"/>
    </source>
</evidence>
<dbReference type="SUPFAM" id="SSF46785">
    <property type="entry name" value="Winged helix' DNA-binding domain"/>
    <property type="match status" value="2"/>
</dbReference>
<dbReference type="EMBL" id="SHBI01000038">
    <property type="protein sequence ID" value="RZO19368.1"/>
    <property type="molecule type" value="Genomic_DNA"/>
</dbReference>
<dbReference type="InterPro" id="IPR005234">
    <property type="entry name" value="ScpB_csome_segregation"/>
</dbReference>
<dbReference type="InterPro" id="IPR036390">
    <property type="entry name" value="WH_DNA-bd_sf"/>
</dbReference>
<dbReference type="PANTHER" id="PTHR34298">
    <property type="entry name" value="SEGREGATION AND CONDENSATION PROTEIN B"/>
    <property type="match status" value="1"/>
</dbReference>
<keyword evidence="1" id="KW-0963">Cytoplasm</keyword>
<keyword evidence="4" id="KW-0131">Cell cycle</keyword>
<evidence type="ECO:0000256" key="4">
    <source>
        <dbReference type="ARBA" id="ARBA00023306"/>
    </source>
</evidence>
<dbReference type="Pfam" id="PF04079">
    <property type="entry name" value="SMC_ScpB"/>
    <property type="match status" value="1"/>
</dbReference>
<dbReference type="Proteomes" id="UP000315782">
    <property type="component" value="Unassembled WGS sequence"/>
</dbReference>
<gene>
    <name evidence="5" type="primary">scpB</name>
    <name evidence="5" type="ORF">EVA96_03810</name>
</gene>
<dbReference type="GO" id="GO:0051304">
    <property type="term" value="P:chromosome separation"/>
    <property type="evidence" value="ECO:0007669"/>
    <property type="project" value="InterPro"/>
</dbReference>
<dbReference type="InterPro" id="IPR036388">
    <property type="entry name" value="WH-like_DNA-bd_sf"/>
</dbReference>
<name>A0A520MDR8_9GAMM</name>
<dbReference type="AlphaFoldDB" id="A0A520MDR8"/>
<organism evidence="5 6">
    <name type="scientific">SAR86 cluster bacterium</name>
    <dbReference type="NCBI Taxonomy" id="2030880"/>
    <lineage>
        <taxon>Bacteria</taxon>
        <taxon>Pseudomonadati</taxon>
        <taxon>Pseudomonadota</taxon>
        <taxon>Gammaproteobacteria</taxon>
        <taxon>SAR86 cluster</taxon>
    </lineage>
</organism>
<proteinExistence type="predicted"/>
<sequence length="185" mass="20607">MNIQMINTVEALLFGAGRPLRLSEIRNLLDTDGIPSELSDIKQCINSLEDRYDASSLEIVEVASGFRLQIKQAFSPSLTHLWNERAPRISKALMETISIIAYKQPVTRGDIEDIRGVSVSTNTIRSLLERNWIKVSGFKDAPGKPALYATTKEFLDDLNIKNLSSLPDLPDSIETDDGEIFSQVV</sequence>
<comment type="caution">
    <text evidence="5">The sequence shown here is derived from an EMBL/GenBank/DDBJ whole genome shotgun (WGS) entry which is preliminary data.</text>
</comment>
<evidence type="ECO:0000256" key="2">
    <source>
        <dbReference type="ARBA" id="ARBA00022618"/>
    </source>
</evidence>
<dbReference type="GO" id="GO:0051301">
    <property type="term" value="P:cell division"/>
    <property type="evidence" value="ECO:0007669"/>
    <property type="project" value="UniProtKB-KW"/>
</dbReference>
<reference evidence="5 6" key="1">
    <citation type="submission" date="2019-02" db="EMBL/GenBank/DDBJ databases">
        <title>Prokaryotic population dynamics and viral predation in marine succession experiment using metagenomics: the confinement effect.</title>
        <authorList>
            <person name="Haro-Moreno J.M."/>
            <person name="Rodriguez-Valera F."/>
            <person name="Lopez-Perez M."/>
        </authorList>
    </citation>
    <scope>NUCLEOTIDE SEQUENCE [LARGE SCALE GENOMIC DNA]</scope>
    <source>
        <strain evidence="5">MED-G163</strain>
    </source>
</reference>
<keyword evidence="3" id="KW-0159">Chromosome partition</keyword>
<evidence type="ECO:0000313" key="5">
    <source>
        <dbReference type="EMBL" id="RZO19368.1"/>
    </source>
</evidence>
<dbReference type="PANTHER" id="PTHR34298:SF2">
    <property type="entry name" value="SEGREGATION AND CONDENSATION PROTEIN B"/>
    <property type="match status" value="1"/>
</dbReference>
<protein>
    <submittedName>
        <fullName evidence="5">SMC-Scp complex subunit ScpB</fullName>
    </submittedName>
</protein>